<evidence type="ECO:0000256" key="1">
    <source>
        <dbReference type="SAM" id="MobiDB-lite"/>
    </source>
</evidence>
<dbReference type="AlphaFoldDB" id="A0A6L2KQ58"/>
<accession>A0A6L2KQ58</accession>
<comment type="caution">
    <text evidence="2">The sequence shown here is derived from an EMBL/GenBank/DDBJ whole genome shotgun (WGS) entry which is preliminary data.</text>
</comment>
<evidence type="ECO:0000313" key="2">
    <source>
        <dbReference type="EMBL" id="GEU51663.1"/>
    </source>
</evidence>
<sequence length="581" mass="65345">MDDAYLQTQLLITQKEEVGIQLQAEEFDLMAAAVDLDEFEEVNANCILMANLQQASTSVTQTNKALIYDSNRSTKLQVMPHQKVDPCLCLYQLSLVFYSLGIANRNQNGNANVVAAQAKVRPRRMDDAYLQTQLLITQKEEVGIQLQAEEFDLMAAAVDLDEFEEVNANCILMANLQQASTSVTQTNKALIYDSNRSTKTLTITIIDSLQIKLHDIVYENTELRAQLCDTVFEQKDITKGGFIDKFVRDPNKRPDSSQRPPYNCPKCGNPVDGLYFRQCALLQKKLKEVWFIICDENEIFQDFLNTSESSKDNTNVVNAPQEPFVFNQDPDENSFTYDPNLNFVDDSPNPPPQPPTYSYEYCGSDAHYGHDCPPQKIPIYYDDDDDDKESSIPLRDSIIFELPPCIAITPVLSTEEPVDSLIMKDEHLDTISATKSDEVIKSSVKNLVPSQDFYESNDDSTLSDDDSFEDIDYAEASPPDFEPVSLEEVKDEILCVKLLNANLLIAKIESLNDNLTPNCVLKSPSLFLIPVEDSDSFFEKSDTSLSYLDNSLPEFKTFSDHTEETSSGSTTTHADNSFSRV</sequence>
<feature type="region of interest" description="Disordered" evidence="1">
    <location>
        <begin position="559"/>
        <end position="581"/>
    </location>
</feature>
<name>A0A6L2KQ58_TANCI</name>
<gene>
    <name evidence="2" type="ORF">Tci_023641</name>
</gene>
<proteinExistence type="predicted"/>
<organism evidence="2">
    <name type="scientific">Tanacetum cinerariifolium</name>
    <name type="common">Dalmatian daisy</name>
    <name type="synonym">Chrysanthemum cinerariifolium</name>
    <dbReference type="NCBI Taxonomy" id="118510"/>
    <lineage>
        <taxon>Eukaryota</taxon>
        <taxon>Viridiplantae</taxon>
        <taxon>Streptophyta</taxon>
        <taxon>Embryophyta</taxon>
        <taxon>Tracheophyta</taxon>
        <taxon>Spermatophyta</taxon>
        <taxon>Magnoliopsida</taxon>
        <taxon>eudicotyledons</taxon>
        <taxon>Gunneridae</taxon>
        <taxon>Pentapetalae</taxon>
        <taxon>asterids</taxon>
        <taxon>campanulids</taxon>
        <taxon>Asterales</taxon>
        <taxon>Asteraceae</taxon>
        <taxon>Asteroideae</taxon>
        <taxon>Anthemideae</taxon>
        <taxon>Anthemidinae</taxon>
        <taxon>Tanacetum</taxon>
    </lineage>
</organism>
<dbReference type="EMBL" id="BKCJ010002900">
    <property type="protein sequence ID" value="GEU51663.1"/>
    <property type="molecule type" value="Genomic_DNA"/>
</dbReference>
<reference evidence="2" key="1">
    <citation type="journal article" date="2019" name="Sci. Rep.">
        <title>Draft genome of Tanacetum cinerariifolium, the natural source of mosquito coil.</title>
        <authorList>
            <person name="Yamashiro T."/>
            <person name="Shiraishi A."/>
            <person name="Satake H."/>
            <person name="Nakayama K."/>
        </authorList>
    </citation>
    <scope>NUCLEOTIDE SEQUENCE</scope>
</reference>
<protein>
    <submittedName>
        <fullName evidence="2">Uncharacterized protein</fullName>
    </submittedName>
</protein>